<name>A0A673T7M9_SURSU</name>
<evidence type="ECO:0000313" key="1">
    <source>
        <dbReference type="Ensembl" id="ENSSSUP00005004961.1"/>
    </source>
</evidence>
<organism evidence="1 2">
    <name type="scientific">Suricata suricatta</name>
    <name type="common">Meerkat</name>
    <dbReference type="NCBI Taxonomy" id="37032"/>
    <lineage>
        <taxon>Eukaryota</taxon>
        <taxon>Metazoa</taxon>
        <taxon>Chordata</taxon>
        <taxon>Craniata</taxon>
        <taxon>Vertebrata</taxon>
        <taxon>Euteleostomi</taxon>
        <taxon>Mammalia</taxon>
        <taxon>Eutheria</taxon>
        <taxon>Laurasiatheria</taxon>
        <taxon>Carnivora</taxon>
        <taxon>Feliformia</taxon>
        <taxon>Herpestidae</taxon>
        <taxon>Suricata</taxon>
    </lineage>
</organism>
<dbReference type="OMA" id="MIPISRE"/>
<accession>A0A673T7M9</accession>
<dbReference type="AlphaFoldDB" id="A0A673T7M9"/>
<reference evidence="1 2" key="1">
    <citation type="submission" date="2019-05" db="EMBL/GenBank/DDBJ databases">
        <title>A Chromosome-scale Meerkat (S. suricatta) Genome Assembly.</title>
        <authorList>
            <person name="Dudchenko O."/>
            <person name="Lieberman Aiden E."/>
            <person name="Tung J."/>
            <person name="Barreiro L.B."/>
            <person name="Clutton-Brock T.H."/>
        </authorList>
    </citation>
    <scope>NUCLEOTIDE SEQUENCE [LARGE SCALE GENOMIC DNA]</scope>
</reference>
<evidence type="ECO:0000313" key="2">
    <source>
        <dbReference type="Proteomes" id="UP000472268"/>
    </source>
</evidence>
<dbReference type="Ensembl" id="ENSSSUT00005005740.1">
    <property type="protein sequence ID" value="ENSSSUP00005004961.1"/>
    <property type="gene ID" value="ENSSSUG00005003248.1"/>
</dbReference>
<proteinExistence type="predicted"/>
<sequence>MIPISRESCLKVSKTLEKPKWNLFQNNCNNKLSSYCSEIYVINKTVGHPINIY</sequence>
<reference evidence="1" key="3">
    <citation type="submission" date="2025-09" db="UniProtKB">
        <authorList>
            <consortium name="Ensembl"/>
        </authorList>
    </citation>
    <scope>IDENTIFICATION</scope>
</reference>
<protein>
    <submittedName>
        <fullName evidence="1">Uncharacterized protein</fullName>
    </submittedName>
</protein>
<reference evidence="1" key="2">
    <citation type="submission" date="2025-08" db="UniProtKB">
        <authorList>
            <consortium name="Ensembl"/>
        </authorList>
    </citation>
    <scope>IDENTIFICATION</scope>
</reference>
<keyword evidence="2" id="KW-1185">Reference proteome</keyword>
<dbReference type="Proteomes" id="UP000472268">
    <property type="component" value="Chromosome 1"/>
</dbReference>